<evidence type="ECO:0000256" key="14">
    <source>
        <dbReference type="SAM" id="Phobius"/>
    </source>
</evidence>
<evidence type="ECO:0000256" key="1">
    <source>
        <dbReference type="ARBA" id="ARBA00004195"/>
    </source>
</evidence>
<dbReference type="InterPro" id="IPR004709">
    <property type="entry name" value="NaH_exchanger"/>
</dbReference>
<dbReference type="InterPro" id="IPR002090">
    <property type="entry name" value="NHE-6/7/9"/>
</dbReference>
<evidence type="ECO:0000256" key="13">
    <source>
        <dbReference type="RuleBase" id="RU003722"/>
    </source>
</evidence>
<evidence type="ECO:0000256" key="10">
    <source>
        <dbReference type="ARBA" id="ARBA00023065"/>
    </source>
</evidence>
<evidence type="ECO:0000256" key="5">
    <source>
        <dbReference type="ARBA" id="ARBA00022475"/>
    </source>
</evidence>
<keyword evidence="11 14" id="KW-0472">Membrane</keyword>
<evidence type="ECO:0000256" key="2">
    <source>
        <dbReference type="ARBA" id="ARBA00004651"/>
    </source>
</evidence>
<feature type="transmembrane region" description="Helical" evidence="14">
    <location>
        <begin position="235"/>
        <end position="255"/>
    </location>
</feature>
<keyword evidence="13" id="KW-0050">Antiport</keyword>
<keyword evidence="10 13" id="KW-0406">Ion transport</keyword>
<feature type="transmembrane region" description="Helical" evidence="14">
    <location>
        <begin position="20"/>
        <end position="41"/>
    </location>
</feature>
<keyword evidence="9" id="KW-0915">Sodium</keyword>
<reference evidence="16" key="1">
    <citation type="submission" date="2015-11" db="EMBL/GenBank/DDBJ databases">
        <authorList>
            <consortium name="International Coturnix japonica Genome Analysis Consortium"/>
            <person name="Warren W."/>
            <person name="Burt D.W."/>
            <person name="Antin P.B."/>
            <person name="Lanford R."/>
            <person name="Gros J."/>
            <person name="Wilson R.K."/>
        </authorList>
    </citation>
    <scope>NUCLEOTIDE SEQUENCE [LARGE SCALE GENOMIC DNA]</scope>
</reference>
<dbReference type="Pfam" id="PF00999">
    <property type="entry name" value="Na_H_Exchanger"/>
    <property type="match status" value="1"/>
</dbReference>
<dbReference type="GO" id="GO:0005886">
    <property type="term" value="C:plasma membrane"/>
    <property type="evidence" value="ECO:0007669"/>
    <property type="project" value="UniProtKB-SubCell"/>
</dbReference>
<comment type="similarity">
    <text evidence="3 13">Belongs to the monovalent cation:proton antiporter 1 (CPA1) transporter (TC 2.A.36) family.</text>
</comment>
<dbReference type="PRINTS" id="PR01084">
    <property type="entry name" value="NAHEXCHNGR"/>
</dbReference>
<evidence type="ECO:0000256" key="3">
    <source>
        <dbReference type="ARBA" id="ARBA00007367"/>
    </source>
</evidence>
<name>A0A8C2TPX1_COTJA</name>
<keyword evidence="4 13" id="KW-0813">Transport</keyword>
<feature type="transmembrane region" description="Helical" evidence="14">
    <location>
        <begin position="133"/>
        <end position="150"/>
    </location>
</feature>
<keyword evidence="7" id="KW-0967">Endosome</keyword>
<evidence type="ECO:0000256" key="12">
    <source>
        <dbReference type="ARBA" id="ARBA00023201"/>
    </source>
</evidence>
<reference evidence="16" key="3">
    <citation type="submission" date="2025-09" db="UniProtKB">
        <authorList>
            <consortium name="Ensembl"/>
        </authorList>
    </citation>
    <scope>IDENTIFICATION</scope>
</reference>
<keyword evidence="6 13" id="KW-0812">Transmembrane</keyword>
<feature type="transmembrane region" description="Helical" evidence="14">
    <location>
        <begin position="53"/>
        <end position="70"/>
    </location>
</feature>
<feature type="transmembrane region" description="Helical" evidence="14">
    <location>
        <begin position="275"/>
        <end position="295"/>
    </location>
</feature>
<feature type="transmembrane region" description="Helical" evidence="14">
    <location>
        <begin position="369"/>
        <end position="388"/>
    </location>
</feature>
<evidence type="ECO:0000259" key="15">
    <source>
        <dbReference type="Pfam" id="PF00999"/>
    </source>
</evidence>
<evidence type="ECO:0000256" key="4">
    <source>
        <dbReference type="ARBA" id="ARBA00022448"/>
    </source>
</evidence>
<keyword evidence="8 14" id="KW-1133">Transmembrane helix</keyword>
<protein>
    <recommendedName>
        <fullName evidence="13">Sodium/hydrogen exchanger</fullName>
    </recommendedName>
</protein>
<dbReference type="GO" id="GO:0051453">
    <property type="term" value="P:regulation of intracellular pH"/>
    <property type="evidence" value="ECO:0007669"/>
    <property type="project" value="TreeGrafter"/>
</dbReference>
<gene>
    <name evidence="16" type="primary">SLC9A9</name>
</gene>
<evidence type="ECO:0000256" key="8">
    <source>
        <dbReference type="ARBA" id="ARBA00022989"/>
    </source>
</evidence>
<dbReference type="GO" id="GO:0015385">
    <property type="term" value="F:sodium:proton antiporter activity"/>
    <property type="evidence" value="ECO:0007669"/>
    <property type="project" value="InterPro"/>
</dbReference>
<dbReference type="AlphaFoldDB" id="A0A8C2TPX1"/>
<evidence type="ECO:0000313" key="17">
    <source>
        <dbReference type="Proteomes" id="UP000694412"/>
    </source>
</evidence>
<organism evidence="16 17">
    <name type="scientific">Coturnix japonica</name>
    <name type="common">Japanese quail</name>
    <name type="synonym">Coturnix coturnix japonica</name>
    <dbReference type="NCBI Taxonomy" id="93934"/>
    <lineage>
        <taxon>Eukaryota</taxon>
        <taxon>Metazoa</taxon>
        <taxon>Chordata</taxon>
        <taxon>Craniata</taxon>
        <taxon>Vertebrata</taxon>
        <taxon>Euteleostomi</taxon>
        <taxon>Archelosauria</taxon>
        <taxon>Archosauria</taxon>
        <taxon>Dinosauria</taxon>
        <taxon>Saurischia</taxon>
        <taxon>Theropoda</taxon>
        <taxon>Coelurosauria</taxon>
        <taxon>Aves</taxon>
        <taxon>Neognathae</taxon>
        <taxon>Galloanserae</taxon>
        <taxon>Galliformes</taxon>
        <taxon>Phasianidae</taxon>
        <taxon>Perdicinae</taxon>
        <taxon>Coturnix</taxon>
    </lineage>
</organism>
<reference evidence="16" key="2">
    <citation type="submission" date="2025-08" db="UniProtKB">
        <authorList>
            <consortium name="Ensembl"/>
        </authorList>
    </citation>
    <scope>IDENTIFICATION</scope>
</reference>
<evidence type="ECO:0000256" key="7">
    <source>
        <dbReference type="ARBA" id="ARBA00022753"/>
    </source>
</evidence>
<dbReference type="PRINTS" id="PR01088">
    <property type="entry name" value="NAHEXCHNGR6"/>
</dbReference>
<dbReference type="GO" id="GO:0055038">
    <property type="term" value="C:recycling endosome membrane"/>
    <property type="evidence" value="ECO:0007669"/>
    <property type="project" value="UniProtKB-SubCell"/>
</dbReference>
<proteinExistence type="inferred from homology"/>
<keyword evidence="12 13" id="KW-0739">Sodium transport</keyword>
<dbReference type="Ensembl" id="ENSCJPT00005021195.1">
    <property type="protein sequence ID" value="ENSCJPP00005014938.1"/>
    <property type="gene ID" value="ENSCJPG00005011808.1"/>
</dbReference>
<feature type="transmembrane region" description="Helical" evidence="14">
    <location>
        <begin position="162"/>
        <end position="185"/>
    </location>
</feature>
<feature type="domain" description="Cation/H+ exchanger transmembrane" evidence="15">
    <location>
        <begin position="33"/>
        <end position="485"/>
    </location>
</feature>
<evidence type="ECO:0000256" key="9">
    <source>
        <dbReference type="ARBA" id="ARBA00023053"/>
    </source>
</evidence>
<feature type="transmembrane region" description="Helical" evidence="14">
    <location>
        <begin position="461"/>
        <end position="486"/>
    </location>
</feature>
<accession>A0A8C2TPX1</accession>
<dbReference type="PANTHER" id="PTHR10110">
    <property type="entry name" value="SODIUM/HYDROGEN EXCHANGER"/>
    <property type="match status" value="1"/>
</dbReference>
<dbReference type="InterPro" id="IPR018422">
    <property type="entry name" value="Cation/H_exchanger_CPA1"/>
</dbReference>
<evidence type="ECO:0000313" key="16">
    <source>
        <dbReference type="Ensembl" id="ENSCJPP00005014938.1"/>
    </source>
</evidence>
<keyword evidence="5" id="KW-1003">Cell membrane</keyword>
<evidence type="ECO:0000256" key="11">
    <source>
        <dbReference type="ARBA" id="ARBA00023136"/>
    </source>
</evidence>
<dbReference type="Proteomes" id="UP000694412">
    <property type="component" value="Chromosome 9"/>
</dbReference>
<dbReference type="GO" id="GO:0015386">
    <property type="term" value="F:potassium:proton antiporter activity"/>
    <property type="evidence" value="ECO:0007669"/>
    <property type="project" value="TreeGrafter"/>
</dbReference>
<comment type="subcellular location">
    <subcellularLocation>
        <location evidence="2">Cell membrane</location>
        <topology evidence="2">Multi-pass membrane protein</topology>
    </subcellularLocation>
    <subcellularLocation>
        <location evidence="1">Recycling endosome membrane</location>
        <topology evidence="1">Multi-pass membrane protein</topology>
    </subcellularLocation>
</comment>
<dbReference type="NCBIfam" id="TIGR00840">
    <property type="entry name" value="b_cpa1"/>
    <property type="match status" value="1"/>
</dbReference>
<keyword evidence="17" id="KW-1185">Reference proteome</keyword>
<feature type="transmembrane region" description="Helical" evidence="14">
    <location>
        <begin position="394"/>
        <end position="418"/>
    </location>
</feature>
<dbReference type="InterPro" id="IPR006153">
    <property type="entry name" value="Cation/H_exchanger_TM"/>
</dbReference>
<dbReference type="Gene3D" id="6.10.140.1330">
    <property type="match status" value="1"/>
</dbReference>
<dbReference type="GO" id="GO:0098719">
    <property type="term" value="P:sodium ion import across plasma membrane"/>
    <property type="evidence" value="ECO:0007669"/>
    <property type="project" value="TreeGrafter"/>
</dbReference>
<dbReference type="PANTHER" id="PTHR10110:SF61">
    <property type="entry name" value="SODIUM_HYDROGEN EXCHANGER 9"/>
    <property type="match status" value="1"/>
</dbReference>
<sequence length="645" mass="72840">MEKLKKYALLKDEDQFYHEGAVELLVFNFLLILTILTIWLFKNHRFRFLHETGGAMVYGLVMGLIIRYATKTSDVENGTVYECEKLKSGPSSLLINITNQVYEYQYKREINRHNVNGHQGNAMLQKMTFDPSIFFSILLPPIIFHAGYSLKKRHFFRNLGSILTYAFLGTAISCIVIGLIMYGFVKAMVHIGQLKEWEFHFTDCLFFGSLMSATDPVTVLAIFNELHVDTDLYTLLFGESVLNDAVAIVLTYSISIYSPKENPNAFDAAAFFQSVGNFLGIFAGSFAMGSSYAVVTHLTKFTKLCEFPMLETGLFFLLSWSAFLSAEAAGLTGIVAVLFCGVTQAHYTYNNLSSDSKMRTKQLFEFMNFLAENVIFCYMGLALFTFQNHIFSPLFIFGAFLAVFVARACNIYPLTFLLNFGRKQKIPRNFQHMMMFSGLRGAIAFALAIQDTESQSKQMMFTTALLIVFFTVWVFGGGTTPMLTWLQIRLVGKDPQDHPVQPSTHHQYASNLDKNTTKAESAWLFRVWYVFDHRYLKPILTHAGPPLTTTLPGWCNPIARLLTSPSAYGDQLKNEDTDYIINNDELTKNYEASAQTPVPPQDRTGCSQATAKEDFCEGDLGLGEYKLQLEHTPGQTQLNLSTRTV</sequence>
<dbReference type="GeneTree" id="ENSGT00940000160094"/>
<evidence type="ECO:0000256" key="6">
    <source>
        <dbReference type="ARBA" id="ARBA00022692"/>
    </source>
</evidence>